<dbReference type="EMBL" id="BMHH01000002">
    <property type="protein sequence ID" value="GGA80525.1"/>
    <property type="molecule type" value="Genomic_DNA"/>
</dbReference>
<dbReference type="InterPro" id="IPR009922">
    <property type="entry name" value="DUF1457"/>
</dbReference>
<reference evidence="1" key="1">
    <citation type="journal article" date="2014" name="Int. J. Syst. Evol. Microbiol.">
        <title>Complete genome sequence of Corynebacterium casei LMG S-19264T (=DSM 44701T), isolated from a smear-ripened cheese.</title>
        <authorList>
            <consortium name="US DOE Joint Genome Institute (JGI-PGF)"/>
            <person name="Walter F."/>
            <person name="Albersmeier A."/>
            <person name="Kalinowski J."/>
            <person name="Ruckert C."/>
        </authorList>
    </citation>
    <scope>NUCLEOTIDE SEQUENCE</scope>
    <source>
        <strain evidence="1">CGMCC 1.15082</strain>
    </source>
</reference>
<keyword evidence="2" id="KW-1185">Reference proteome</keyword>
<evidence type="ECO:0000313" key="1">
    <source>
        <dbReference type="EMBL" id="GGA80525.1"/>
    </source>
</evidence>
<proteinExistence type="predicted"/>
<dbReference type="PIRSF" id="PIRSF031878">
    <property type="entry name" value="UCP031878"/>
    <property type="match status" value="1"/>
</dbReference>
<name>A0A916WAM2_9HYPH</name>
<organism evidence="1 2">
    <name type="scientific">Brucella endophytica</name>
    <dbReference type="NCBI Taxonomy" id="1963359"/>
    <lineage>
        <taxon>Bacteria</taxon>
        <taxon>Pseudomonadati</taxon>
        <taxon>Pseudomonadota</taxon>
        <taxon>Alphaproteobacteria</taxon>
        <taxon>Hyphomicrobiales</taxon>
        <taxon>Brucellaceae</taxon>
        <taxon>Brucella/Ochrobactrum group</taxon>
        <taxon>Brucella</taxon>
    </lineage>
</organism>
<sequence>MKHDGTAELLAYWNRIRGKRPAPEQAEIEPGAIARQLPDIFILELPVDSDARFRLAGTRLCTVYGGELKNASFLSLWKAEDRTGIRQILQMVFEDKRAAIIEQEGKSQSGRSAAFETLLLPLADSRLIGSMAAVDPAYWLGADRITENTARAIDLIDPRRELQVALKAAAGAGAPSVYLQEPVHFTGPAVSRRFRHLTVLNGGKS</sequence>
<evidence type="ECO:0000313" key="2">
    <source>
        <dbReference type="Proteomes" id="UP000646478"/>
    </source>
</evidence>
<comment type="caution">
    <text evidence="1">The sequence shown here is derived from an EMBL/GenBank/DDBJ whole genome shotgun (WGS) entry which is preliminary data.</text>
</comment>
<protein>
    <submittedName>
        <fullName evidence="1">PAS domain-containing protein</fullName>
    </submittedName>
</protein>
<accession>A0A916WAM2</accession>
<gene>
    <name evidence="1" type="ORF">GCM10011491_04730</name>
</gene>
<dbReference type="Pfam" id="PF07310">
    <property type="entry name" value="PAS_5"/>
    <property type="match status" value="1"/>
</dbReference>
<reference evidence="1" key="2">
    <citation type="submission" date="2020-09" db="EMBL/GenBank/DDBJ databases">
        <authorList>
            <person name="Sun Q."/>
            <person name="Zhou Y."/>
        </authorList>
    </citation>
    <scope>NUCLEOTIDE SEQUENCE</scope>
    <source>
        <strain evidence="1">CGMCC 1.15082</strain>
    </source>
</reference>
<dbReference type="AlphaFoldDB" id="A0A916WAM2"/>
<dbReference type="Proteomes" id="UP000646478">
    <property type="component" value="Unassembled WGS sequence"/>
</dbReference>
<dbReference type="RefSeq" id="WP_188821134.1">
    <property type="nucleotide sequence ID" value="NZ_BMHH01000002.1"/>
</dbReference>